<accession>A0A9P9FMK7</accession>
<name>A0A9P9FMK7_9HYPO</name>
<dbReference type="InterPro" id="IPR052578">
    <property type="entry name" value="PI_Transfer_CRAL-TRIO"/>
</dbReference>
<dbReference type="EMBL" id="JAGMUV010000003">
    <property type="protein sequence ID" value="KAH7165747.1"/>
    <property type="molecule type" value="Genomic_DNA"/>
</dbReference>
<dbReference type="AlphaFoldDB" id="A0A9P9FMK7"/>
<dbReference type="InterPro" id="IPR036865">
    <property type="entry name" value="CRAL-TRIO_dom_sf"/>
</dbReference>
<dbReference type="PANTHER" id="PTHR45824">
    <property type="entry name" value="GH16843P"/>
    <property type="match status" value="1"/>
</dbReference>
<dbReference type="GO" id="GO:0008289">
    <property type="term" value="F:lipid binding"/>
    <property type="evidence" value="ECO:0007669"/>
    <property type="project" value="UniProtKB-ARBA"/>
</dbReference>
<dbReference type="PANTHER" id="PTHR45824:SF29">
    <property type="entry name" value="GH16843P"/>
    <property type="match status" value="1"/>
</dbReference>
<dbReference type="SUPFAM" id="SSF46938">
    <property type="entry name" value="CRAL/TRIO N-terminal domain"/>
    <property type="match status" value="1"/>
</dbReference>
<dbReference type="SMART" id="SM00516">
    <property type="entry name" value="SEC14"/>
    <property type="match status" value="1"/>
</dbReference>
<dbReference type="GO" id="GO:0008526">
    <property type="term" value="F:phosphatidylinositol transfer activity"/>
    <property type="evidence" value="ECO:0007669"/>
    <property type="project" value="TreeGrafter"/>
</dbReference>
<dbReference type="SUPFAM" id="SSF52087">
    <property type="entry name" value="CRAL/TRIO domain"/>
    <property type="match status" value="1"/>
</dbReference>
<dbReference type="Pfam" id="PF00650">
    <property type="entry name" value="CRAL_TRIO"/>
    <property type="match status" value="1"/>
</dbReference>
<feature type="domain" description="CRAL-TRIO" evidence="2">
    <location>
        <begin position="115"/>
        <end position="271"/>
    </location>
</feature>
<keyword evidence="4" id="KW-1185">Reference proteome</keyword>
<dbReference type="PROSITE" id="PS50191">
    <property type="entry name" value="CRAL_TRIO"/>
    <property type="match status" value="1"/>
</dbReference>
<evidence type="ECO:0000256" key="1">
    <source>
        <dbReference type="SAM" id="MobiDB-lite"/>
    </source>
</evidence>
<evidence type="ECO:0000259" key="2">
    <source>
        <dbReference type="PROSITE" id="PS50191"/>
    </source>
</evidence>
<feature type="region of interest" description="Disordered" evidence="1">
    <location>
        <begin position="1"/>
        <end position="38"/>
    </location>
</feature>
<dbReference type="InterPro" id="IPR001251">
    <property type="entry name" value="CRAL-TRIO_dom"/>
</dbReference>
<evidence type="ECO:0000313" key="3">
    <source>
        <dbReference type="EMBL" id="KAH7165747.1"/>
    </source>
</evidence>
<protein>
    <submittedName>
        <fullName evidence="3">CRAL-TRIO domain-containing protein</fullName>
    </submittedName>
</protein>
<comment type="caution">
    <text evidence="3">The sequence shown here is derived from an EMBL/GenBank/DDBJ whole genome shotgun (WGS) entry which is preliminary data.</text>
</comment>
<sequence length="360" mass="41449">MASVSEATASAPRKTPIEAPVADIQKVPRPELTEEQQTKYGTLLEQARAFTEIQSDKDKEKSGPITERERAWLTRECLLRYLRATKWNVDDSAKRLLATLAWRREYGLDDFTADYISPEQETGKQIIAGFDRQGRPCQYLNPNRQNTDASPRQIHHLFYMVERVTDMMPAGVEMLSLLINFKPSKERKNTSVPVSTAREVLHILQNHYPERLGKALIINVPWIVWGFFKVITPFIDPVTREKLKFNEDMKQYVPEEQLWSADWGGTMDFEYDHAEYWPALNDMCRRRREERMRRWEAGGKLVGESEDYLAGGTDESVSGFKYDATAKPVAVEAEKMEAIQEVEEKLAQTKLEEQPVVATA</sequence>
<reference evidence="3" key="1">
    <citation type="journal article" date="2021" name="Nat. Commun.">
        <title>Genetic determinants of endophytism in the Arabidopsis root mycobiome.</title>
        <authorList>
            <person name="Mesny F."/>
            <person name="Miyauchi S."/>
            <person name="Thiergart T."/>
            <person name="Pickel B."/>
            <person name="Atanasova L."/>
            <person name="Karlsson M."/>
            <person name="Huettel B."/>
            <person name="Barry K.W."/>
            <person name="Haridas S."/>
            <person name="Chen C."/>
            <person name="Bauer D."/>
            <person name="Andreopoulos W."/>
            <person name="Pangilinan J."/>
            <person name="LaButti K."/>
            <person name="Riley R."/>
            <person name="Lipzen A."/>
            <person name="Clum A."/>
            <person name="Drula E."/>
            <person name="Henrissat B."/>
            <person name="Kohler A."/>
            <person name="Grigoriev I.V."/>
            <person name="Martin F.M."/>
            <person name="Hacquard S."/>
        </authorList>
    </citation>
    <scope>NUCLEOTIDE SEQUENCE</scope>
    <source>
        <strain evidence="3">MPI-CAGE-AT-0147</strain>
    </source>
</reference>
<dbReference type="Pfam" id="PF03765">
    <property type="entry name" value="CRAL_TRIO_N"/>
    <property type="match status" value="1"/>
</dbReference>
<dbReference type="Gene3D" id="3.40.525.10">
    <property type="entry name" value="CRAL-TRIO lipid binding domain"/>
    <property type="match status" value="1"/>
</dbReference>
<dbReference type="CDD" id="cd00170">
    <property type="entry name" value="SEC14"/>
    <property type="match status" value="1"/>
</dbReference>
<dbReference type="SMART" id="SM01100">
    <property type="entry name" value="CRAL_TRIO_N"/>
    <property type="match status" value="1"/>
</dbReference>
<proteinExistence type="predicted"/>
<dbReference type="GO" id="GO:0071944">
    <property type="term" value="C:cell periphery"/>
    <property type="evidence" value="ECO:0007669"/>
    <property type="project" value="UniProtKB-ARBA"/>
</dbReference>
<gene>
    <name evidence="3" type="ORF">EDB81DRAFT_639410</name>
</gene>
<evidence type="ECO:0000313" key="4">
    <source>
        <dbReference type="Proteomes" id="UP000738349"/>
    </source>
</evidence>
<dbReference type="OrthoDB" id="75724at2759"/>
<dbReference type="Proteomes" id="UP000738349">
    <property type="component" value="Unassembled WGS sequence"/>
</dbReference>
<dbReference type="InterPro" id="IPR036273">
    <property type="entry name" value="CRAL/TRIO_N_dom_sf"/>
</dbReference>
<dbReference type="FunFam" id="3.40.525.10:FF:000013">
    <property type="entry name" value="Phosphatidylinositol transfer protein PDR16"/>
    <property type="match status" value="1"/>
</dbReference>
<dbReference type="InterPro" id="IPR011074">
    <property type="entry name" value="CRAL/TRIO_N_dom"/>
</dbReference>
<organism evidence="3 4">
    <name type="scientific">Dactylonectria macrodidyma</name>
    <dbReference type="NCBI Taxonomy" id="307937"/>
    <lineage>
        <taxon>Eukaryota</taxon>
        <taxon>Fungi</taxon>
        <taxon>Dikarya</taxon>
        <taxon>Ascomycota</taxon>
        <taxon>Pezizomycotina</taxon>
        <taxon>Sordariomycetes</taxon>
        <taxon>Hypocreomycetidae</taxon>
        <taxon>Hypocreales</taxon>
        <taxon>Nectriaceae</taxon>
        <taxon>Dactylonectria</taxon>
    </lineage>
</organism>